<name>A0A9P5ZY44_PLEER</name>
<sequence>MCTNNFKPHIPQENRCVSVRSDAYRLPSLPPLPPALPPFLPHHSHFIPFKTCRSAGSPYMSCKRSGGLMPKATSMFVQSSSSSILTGGPNGRLARQLRPVHICVPAEGDRVSGLGIGHWALATPADDGTTQSSFTDMIAQTLGIMTALRLWQPTERHHNSFVRSHGPQMYVRFTTQLPSWISGDNILQLFENLPGLQFLDYDEQPAATNTTVGTAMRLRRLAFTGCAEIMMRSLPIGWKLHLTLSIRSNGPGTVKRDDKVAILNTSLLHNNYAIRNIASWSLVSENVQCTCTNIAGHVWAGSRICHPLFVTPNICLAFGQRQKWRGKLAAICQQHYV</sequence>
<keyword evidence="2" id="KW-1185">Reference proteome</keyword>
<accession>A0A9P5ZY44</accession>
<proteinExistence type="predicted"/>
<evidence type="ECO:0000313" key="2">
    <source>
        <dbReference type="Proteomes" id="UP000807025"/>
    </source>
</evidence>
<dbReference type="EMBL" id="MU154568">
    <property type="protein sequence ID" value="KAF9494805.1"/>
    <property type="molecule type" value="Genomic_DNA"/>
</dbReference>
<protein>
    <submittedName>
        <fullName evidence="1">Uncharacterized protein</fullName>
    </submittedName>
</protein>
<reference evidence="1" key="1">
    <citation type="submission" date="2020-11" db="EMBL/GenBank/DDBJ databases">
        <authorList>
            <consortium name="DOE Joint Genome Institute"/>
            <person name="Ahrendt S."/>
            <person name="Riley R."/>
            <person name="Andreopoulos W."/>
            <person name="Labutti K."/>
            <person name="Pangilinan J."/>
            <person name="Ruiz-Duenas F.J."/>
            <person name="Barrasa J.M."/>
            <person name="Sanchez-Garcia M."/>
            <person name="Camarero S."/>
            <person name="Miyauchi S."/>
            <person name="Serrano A."/>
            <person name="Linde D."/>
            <person name="Babiker R."/>
            <person name="Drula E."/>
            <person name="Ayuso-Fernandez I."/>
            <person name="Pacheco R."/>
            <person name="Padilla G."/>
            <person name="Ferreira P."/>
            <person name="Barriuso J."/>
            <person name="Kellner H."/>
            <person name="Castanera R."/>
            <person name="Alfaro M."/>
            <person name="Ramirez L."/>
            <person name="Pisabarro A.G."/>
            <person name="Kuo A."/>
            <person name="Tritt A."/>
            <person name="Lipzen A."/>
            <person name="He G."/>
            <person name="Yan M."/>
            <person name="Ng V."/>
            <person name="Cullen D."/>
            <person name="Martin F."/>
            <person name="Rosso M.-N."/>
            <person name="Henrissat B."/>
            <person name="Hibbett D."/>
            <person name="Martinez A.T."/>
            <person name="Grigoriev I.V."/>
        </authorList>
    </citation>
    <scope>NUCLEOTIDE SEQUENCE</scope>
    <source>
        <strain evidence="1">ATCC 90797</strain>
    </source>
</reference>
<dbReference type="AlphaFoldDB" id="A0A9P5ZY44"/>
<organism evidence="1 2">
    <name type="scientific">Pleurotus eryngii</name>
    <name type="common">Boletus of the steppes</name>
    <dbReference type="NCBI Taxonomy" id="5323"/>
    <lineage>
        <taxon>Eukaryota</taxon>
        <taxon>Fungi</taxon>
        <taxon>Dikarya</taxon>
        <taxon>Basidiomycota</taxon>
        <taxon>Agaricomycotina</taxon>
        <taxon>Agaricomycetes</taxon>
        <taxon>Agaricomycetidae</taxon>
        <taxon>Agaricales</taxon>
        <taxon>Pleurotineae</taxon>
        <taxon>Pleurotaceae</taxon>
        <taxon>Pleurotus</taxon>
    </lineage>
</organism>
<dbReference type="Proteomes" id="UP000807025">
    <property type="component" value="Unassembled WGS sequence"/>
</dbReference>
<evidence type="ECO:0000313" key="1">
    <source>
        <dbReference type="EMBL" id="KAF9494805.1"/>
    </source>
</evidence>
<comment type="caution">
    <text evidence="1">The sequence shown here is derived from an EMBL/GenBank/DDBJ whole genome shotgun (WGS) entry which is preliminary data.</text>
</comment>
<gene>
    <name evidence="1" type="ORF">BDN71DRAFT_1431439</name>
</gene>